<evidence type="ECO:0000256" key="6">
    <source>
        <dbReference type="PROSITE-ProRule" id="PRU00169"/>
    </source>
</evidence>
<dbReference type="EMBL" id="CP059733">
    <property type="protein sequence ID" value="WDE06172.1"/>
    <property type="molecule type" value="Genomic_DNA"/>
</dbReference>
<dbReference type="Gene3D" id="1.10.8.60">
    <property type="match status" value="1"/>
</dbReference>
<dbReference type="InterPro" id="IPR025944">
    <property type="entry name" value="Sigma_54_int_dom_CS"/>
</dbReference>
<dbReference type="Pfam" id="PF00158">
    <property type="entry name" value="Sigma54_activat"/>
    <property type="match status" value="1"/>
</dbReference>
<dbReference type="PROSITE" id="PS00676">
    <property type="entry name" value="SIGMA54_INTERACT_2"/>
    <property type="match status" value="1"/>
</dbReference>
<dbReference type="SUPFAM" id="SSF52540">
    <property type="entry name" value="P-loop containing nucleoside triphosphate hydrolases"/>
    <property type="match status" value="1"/>
</dbReference>
<evidence type="ECO:0000313" key="10">
    <source>
        <dbReference type="Proteomes" id="UP000032352"/>
    </source>
</evidence>
<keyword evidence="5" id="KW-0804">Transcription</keyword>
<feature type="modified residue" description="4-aspartylphosphate" evidence="6">
    <location>
        <position position="55"/>
    </location>
</feature>
<reference evidence="9 10" key="2">
    <citation type="journal article" date="2022" name="Mar. Drugs">
        <title>Bioassay-Guided Fractionation Leads to the Detection of Cholic Acid Generated by the Rare Thalassomonas sp.</title>
        <authorList>
            <person name="Pheiffer F."/>
            <person name="Schneider Y.K."/>
            <person name="Hansen E.H."/>
            <person name="Andersen J.H."/>
            <person name="Isaksson J."/>
            <person name="Busche T."/>
            <person name="R C."/>
            <person name="Kalinowski J."/>
            <person name="Zyl L.V."/>
            <person name="Trindade M."/>
        </authorList>
    </citation>
    <scope>NUCLEOTIDE SEQUENCE [LARGE SCALE GENOMIC DNA]</scope>
    <source>
        <strain evidence="9 10">XOM25</strain>
    </source>
</reference>
<keyword evidence="6" id="KW-0597">Phosphoprotein</keyword>
<dbReference type="InterPro" id="IPR003593">
    <property type="entry name" value="AAA+_ATPase"/>
</dbReference>
<dbReference type="Proteomes" id="UP000032352">
    <property type="component" value="Chromosome"/>
</dbReference>
<evidence type="ECO:0000259" key="8">
    <source>
        <dbReference type="PROSITE" id="PS50110"/>
    </source>
</evidence>
<dbReference type="FunFam" id="3.40.50.300:FF:000006">
    <property type="entry name" value="DNA-binding transcriptional regulator NtrC"/>
    <property type="match status" value="1"/>
</dbReference>
<keyword evidence="4" id="KW-0238">DNA-binding</keyword>
<dbReference type="GO" id="GO:0000160">
    <property type="term" value="P:phosphorelay signal transduction system"/>
    <property type="evidence" value="ECO:0007669"/>
    <property type="project" value="InterPro"/>
</dbReference>
<keyword evidence="2" id="KW-0067">ATP-binding</keyword>
<dbReference type="Gene3D" id="3.40.50.300">
    <property type="entry name" value="P-loop containing nucleotide triphosphate hydrolases"/>
    <property type="match status" value="1"/>
</dbReference>
<dbReference type="Gene3D" id="3.40.50.2300">
    <property type="match status" value="1"/>
</dbReference>
<dbReference type="PANTHER" id="PTHR32071">
    <property type="entry name" value="TRANSCRIPTIONAL REGULATORY PROTEIN"/>
    <property type="match status" value="1"/>
</dbReference>
<protein>
    <submittedName>
        <fullName evidence="9">Sigma-54-dependent Fis family transcriptional regulator</fullName>
    </submittedName>
</protein>
<proteinExistence type="predicted"/>
<dbReference type="AlphaFoldDB" id="A0AAE9Z4J1"/>
<dbReference type="PROSITE" id="PS50045">
    <property type="entry name" value="SIGMA54_INTERACT_4"/>
    <property type="match status" value="1"/>
</dbReference>
<evidence type="ECO:0000256" key="1">
    <source>
        <dbReference type="ARBA" id="ARBA00022741"/>
    </source>
</evidence>
<gene>
    <name evidence="9" type="ORF">SG34_004365</name>
</gene>
<dbReference type="InterPro" id="IPR025943">
    <property type="entry name" value="Sigma_54_int_dom_ATP-bd_2"/>
</dbReference>
<dbReference type="InterPro" id="IPR009057">
    <property type="entry name" value="Homeodomain-like_sf"/>
</dbReference>
<evidence type="ECO:0000259" key="7">
    <source>
        <dbReference type="PROSITE" id="PS50045"/>
    </source>
</evidence>
<feature type="domain" description="Response regulatory" evidence="8">
    <location>
        <begin position="6"/>
        <end position="125"/>
    </location>
</feature>
<dbReference type="SUPFAM" id="SSF46689">
    <property type="entry name" value="Homeodomain-like"/>
    <property type="match status" value="1"/>
</dbReference>
<dbReference type="InterPro" id="IPR002197">
    <property type="entry name" value="HTH_Fis"/>
</dbReference>
<dbReference type="CDD" id="cd00009">
    <property type="entry name" value="AAA"/>
    <property type="match status" value="1"/>
</dbReference>
<dbReference type="Pfam" id="PF25601">
    <property type="entry name" value="AAA_lid_14"/>
    <property type="match status" value="1"/>
</dbReference>
<keyword evidence="1" id="KW-0547">Nucleotide-binding</keyword>
<dbReference type="SMART" id="SM00382">
    <property type="entry name" value="AAA"/>
    <property type="match status" value="1"/>
</dbReference>
<evidence type="ECO:0000256" key="2">
    <source>
        <dbReference type="ARBA" id="ARBA00022840"/>
    </source>
</evidence>
<organism evidence="9 10">
    <name type="scientific">Thalassomonas viridans</name>
    <dbReference type="NCBI Taxonomy" id="137584"/>
    <lineage>
        <taxon>Bacteria</taxon>
        <taxon>Pseudomonadati</taxon>
        <taxon>Pseudomonadota</taxon>
        <taxon>Gammaproteobacteria</taxon>
        <taxon>Alteromonadales</taxon>
        <taxon>Colwelliaceae</taxon>
        <taxon>Thalassomonas</taxon>
    </lineage>
</organism>
<dbReference type="SMART" id="SM00448">
    <property type="entry name" value="REC"/>
    <property type="match status" value="1"/>
</dbReference>
<evidence type="ECO:0000256" key="4">
    <source>
        <dbReference type="ARBA" id="ARBA00023125"/>
    </source>
</evidence>
<dbReference type="SUPFAM" id="SSF52172">
    <property type="entry name" value="CheY-like"/>
    <property type="match status" value="1"/>
</dbReference>
<dbReference type="PROSITE" id="PS00688">
    <property type="entry name" value="SIGMA54_INTERACT_3"/>
    <property type="match status" value="1"/>
</dbReference>
<dbReference type="Pfam" id="PF02954">
    <property type="entry name" value="HTH_8"/>
    <property type="match status" value="1"/>
</dbReference>
<dbReference type="InterPro" id="IPR001789">
    <property type="entry name" value="Sig_transdc_resp-reg_receiver"/>
</dbReference>
<dbReference type="Pfam" id="PF00072">
    <property type="entry name" value="Response_reg"/>
    <property type="match status" value="1"/>
</dbReference>
<evidence type="ECO:0000256" key="5">
    <source>
        <dbReference type="ARBA" id="ARBA00023163"/>
    </source>
</evidence>
<accession>A0AAE9Z4J1</accession>
<dbReference type="InterPro" id="IPR058031">
    <property type="entry name" value="AAA_lid_NorR"/>
</dbReference>
<dbReference type="RefSeq" id="WP_044838660.1">
    <property type="nucleotide sequence ID" value="NZ_CP059733.1"/>
</dbReference>
<dbReference type="GO" id="GO:0006355">
    <property type="term" value="P:regulation of DNA-templated transcription"/>
    <property type="evidence" value="ECO:0007669"/>
    <property type="project" value="InterPro"/>
</dbReference>
<dbReference type="InterPro" id="IPR002078">
    <property type="entry name" value="Sigma_54_int"/>
</dbReference>
<evidence type="ECO:0000256" key="3">
    <source>
        <dbReference type="ARBA" id="ARBA00023015"/>
    </source>
</evidence>
<reference evidence="9 10" key="1">
    <citation type="journal article" date="2015" name="Genome Announc.">
        <title>Draft Genome Sequences of Marine Isolates of Thalassomonas viridans and Thalassomonas actiniarum.</title>
        <authorList>
            <person name="Olonade I."/>
            <person name="van Zyl L.J."/>
            <person name="Trindade M."/>
        </authorList>
    </citation>
    <scope>NUCLEOTIDE SEQUENCE [LARGE SCALE GENOMIC DNA]</scope>
    <source>
        <strain evidence="9 10">XOM25</strain>
    </source>
</reference>
<name>A0AAE9Z4J1_9GAMM</name>
<dbReference type="GO" id="GO:0005524">
    <property type="term" value="F:ATP binding"/>
    <property type="evidence" value="ECO:0007669"/>
    <property type="project" value="UniProtKB-KW"/>
</dbReference>
<keyword evidence="10" id="KW-1185">Reference proteome</keyword>
<dbReference type="InterPro" id="IPR027417">
    <property type="entry name" value="P-loop_NTPase"/>
</dbReference>
<dbReference type="PROSITE" id="PS50110">
    <property type="entry name" value="RESPONSE_REGULATORY"/>
    <property type="match status" value="1"/>
</dbReference>
<dbReference type="KEGG" id="tvd:SG34_004365"/>
<feature type="domain" description="Sigma-54 factor interaction" evidence="7">
    <location>
        <begin position="156"/>
        <end position="385"/>
    </location>
</feature>
<sequence>MKKEGRILIVDDDEDILTAGKLLLKRHFSHVSTCNLPEHIPAFIKDQHFDAILLDMNFGPGESSGAQGFYWLKKILTINPQSVIIMITAHGGVDVAVEAMKLGATDFIAKPWQNEKVIATVSTAVLLGRTRSEAQELRQANQALVQASNQAGQQNIIGSSGVMQQVHSLIDRCAPTDANVLILGENGTGKELAAREIHNRSLRSNRIFMSVDLGAISETLFESELFGHKKGAFTGAGHDRVGRLKAADGGTLFLDEIGNLPLHLQAKLLTALEQRQVTPLGANEAVSFDVRVVSATNLDKSVLKSPEQFRQDLLFRLNTVEINLPPLRERPDDIEAIAQYYIDSYGKKYHKPNQSLSAGALQAIKACAWPGNIRELRHAIERAVILSQEEQLQAGDFQLEAVPAPAPVSAEQAAVPVQEVPESFSASTQDVPEELNLEVIEKQTIAQALKKYRYNISHTAKALGLTRAALYRRMEKHGL</sequence>
<dbReference type="Gene3D" id="1.10.10.60">
    <property type="entry name" value="Homeodomain-like"/>
    <property type="match status" value="1"/>
</dbReference>
<keyword evidence="3" id="KW-0805">Transcription regulation</keyword>
<dbReference type="PANTHER" id="PTHR32071:SF113">
    <property type="entry name" value="ALGINATE BIOSYNTHESIS TRANSCRIPTIONAL REGULATORY PROTEIN ALGB"/>
    <property type="match status" value="1"/>
</dbReference>
<dbReference type="InterPro" id="IPR011006">
    <property type="entry name" value="CheY-like_superfamily"/>
</dbReference>
<dbReference type="GO" id="GO:0043565">
    <property type="term" value="F:sequence-specific DNA binding"/>
    <property type="evidence" value="ECO:0007669"/>
    <property type="project" value="InterPro"/>
</dbReference>
<evidence type="ECO:0000313" key="9">
    <source>
        <dbReference type="EMBL" id="WDE06172.1"/>
    </source>
</evidence>
<dbReference type="PRINTS" id="PR01590">
    <property type="entry name" value="HTHFIS"/>
</dbReference>